<dbReference type="Gene3D" id="3.10.450.50">
    <property type="match status" value="1"/>
</dbReference>
<comment type="caution">
    <text evidence="3">The sequence shown here is derived from an EMBL/GenBank/DDBJ whole genome shotgun (WGS) entry which is preliminary data.</text>
</comment>
<evidence type="ECO:0000313" key="4">
    <source>
        <dbReference type="Proteomes" id="UP001499987"/>
    </source>
</evidence>
<evidence type="ECO:0000313" key="3">
    <source>
        <dbReference type="EMBL" id="GAA1120341.1"/>
    </source>
</evidence>
<dbReference type="EMBL" id="BAAALD010000118">
    <property type="protein sequence ID" value="GAA1120341.1"/>
    <property type="molecule type" value="Genomic_DNA"/>
</dbReference>
<feature type="region of interest" description="Disordered" evidence="1">
    <location>
        <begin position="144"/>
        <end position="169"/>
    </location>
</feature>
<evidence type="ECO:0000259" key="2">
    <source>
        <dbReference type="Pfam" id="PF13577"/>
    </source>
</evidence>
<dbReference type="CDD" id="cd00531">
    <property type="entry name" value="NTF2_like"/>
    <property type="match status" value="1"/>
</dbReference>
<dbReference type="InterPro" id="IPR037401">
    <property type="entry name" value="SnoaL-like"/>
</dbReference>
<dbReference type="Proteomes" id="UP001499987">
    <property type="component" value="Unassembled WGS sequence"/>
</dbReference>
<name>A0ABN1U560_9ACTN</name>
<keyword evidence="4" id="KW-1185">Reference proteome</keyword>
<protein>
    <recommendedName>
        <fullName evidence="2">SnoaL-like domain-containing protein</fullName>
    </recommendedName>
</protein>
<evidence type="ECO:0000256" key="1">
    <source>
        <dbReference type="SAM" id="MobiDB-lite"/>
    </source>
</evidence>
<sequence length="169" mass="19022">MTNETREPLDRLLAEHACERLLIDFLHRLDLGEPGTVAELFTPDGVWEWPAGERRIEGRDALRGYFASRPADRLSRRLCSNVLVDVHSPTTATATSYFATYRVDGWTGDMLPPRLPVNVGHYEDTFRRTDGRWLLATRTVHLPFGGPTERLRPTEPATEAPADVPDGRG</sequence>
<accession>A0ABN1U560</accession>
<gene>
    <name evidence="3" type="ORF">GCM10009663_70080</name>
</gene>
<dbReference type="SUPFAM" id="SSF54427">
    <property type="entry name" value="NTF2-like"/>
    <property type="match status" value="1"/>
</dbReference>
<dbReference type="RefSeq" id="WP_344627779.1">
    <property type="nucleotide sequence ID" value="NZ_BAAALD010000118.1"/>
</dbReference>
<proteinExistence type="predicted"/>
<dbReference type="Pfam" id="PF13577">
    <property type="entry name" value="SnoaL_4"/>
    <property type="match status" value="1"/>
</dbReference>
<organism evidence="3 4">
    <name type="scientific">Kitasatospora arboriphila</name>
    <dbReference type="NCBI Taxonomy" id="258052"/>
    <lineage>
        <taxon>Bacteria</taxon>
        <taxon>Bacillati</taxon>
        <taxon>Actinomycetota</taxon>
        <taxon>Actinomycetes</taxon>
        <taxon>Kitasatosporales</taxon>
        <taxon>Streptomycetaceae</taxon>
        <taxon>Kitasatospora</taxon>
    </lineage>
</organism>
<reference evidence="3 4" key="1">
    <citation type="journal article" date="2019" name="Int. J. Syst. Evol. Microbiol.">
        <title>The Global Catalogue of Microorganisms (GCM) 10K type strain sequencing project: providing services to taxonomists for standard genome sequencing and annotation.</title>
        <authorList>
            <consortium name="The Broad Institute Genomics Platform"/>
            <consortium name="The Broad Institute Genome Sequencing Center for Infectious Disease"/>
            <person name="Wu L."/>
            <person name="Ma J."/>
        </authorList>
    </citation>
    <scope>NUCLEOTIDE SEQUENCE [LARGE SCALE GENOMIC DNA]</scope>
    <source>
        <strain evidence="3 4">JCM 13002</strain>
    </source>
</reference>
<dbReference type="InterPro" id="IPR032710">
    <property type="entry name" value="NTF2-like_dom_sf"/>
</dbReference>
<feature type="domain" description="SnoaL-like" evidence="2">
    <location>
        <begin position="11"/>
        <end position="139"/>
    </location>
</feature>